<proteinExistence type="inferred from homology"/>
<evidence type="ECO:0000256" key="4">
    <source>
        <dbReference type="ARBA" id="ARBA00022801"/>
    </source>
</evidence>
<keyword evidence="2" id="KW-0540">Nuclease</keyword>
<evidence type="ECO:0000259" key="7">
    <source>
        <dbReference type="Pfam" id="PF03755"/>
    </source>
</evidence>
<dbReference type="InterPro" id="IPR013551">
    <property type="entry name" value="YicC-like_C"/>
</dbReference>
<keyword evidence="6" id="KW-0175">Coiled coil</keyword>
<protein>
    <submittedName>
        <fullName evidence="9">YicC family protein</fullName>
    </submittedName>
</protein>
<dbReference type="NCBIfam" id="TIGR00255">
    <property type="entry name" value="YicC/YloC family endoribonuclease"/>
    <property type="match status" value="1"/>
</dbReference>
<evidence type="ECO:0000256" key="2">
    <source>
        <dbReference type="ARBA" id="ARBA00022722"/>
    </source>
</evidence>
<dbReference type="PANTHER" id="PTHR30636">
    <property type="entry name" value="UPF0701 PROTEIN YICC"/>
    <property type="match status" value="1"/>
</dbReference>
<comment type="caution">
    <text evidence="9">The sequence shown here is derived from an EMBL/GenBank/DDBJ whole genome shotgun (WGS) entry which is preliminary data.</text>
</comment>
<keyword evidence="4" id="KW-0378">Hydrolase</keyword>
<keyword evidence="3" id="KW-0255">Endonuclease</keyword>
<feature type="domain" description="Endoribonuclease YicC-like C-terminal" evidence="8">
    <location>
        <begin position="178"/>
        <end position="290"/>
    </location>
</feature>
<accession>A0ABS3Q4R4</accession>
<comment type="cofactor">
    <cofactor evidence="1">
        <name>a divalent metal cation</name>
        <dbReference type="ChEBI" id="CHEBI:60240"/>
    </cofactor>
</comment>
<gene>
    <name evidence="9" type="ORF">J3998_06905</name>
</gene>
<organism evidence="9 10">
    <name type="scientific">Thiomicrorhabdus marina</name>
    <dbReference type="NCBI Taxonomy" id="2818442"/>
    <lineage>
        <taxon>Bacteria</taxon>
        <taxon>Pseudomonadati</taxon>
        <taxon>Pseudomonadota</taxon>
        <taxon>Gammaproteobacteria</taxon>
        <taxon>Thiotrichales</taxon>
        <taxon>Piscirickettsiaceae</taxon>
        <taxon>Thiomicrorhabdus</taxon>
    </lineage>
</organism>
<evidence type="ECO:0000256" key="1">
    <source>
        <dbReference type="ARBA" id="ARBA00001968"/>
    </source>
</evidence>
<reference evidence="9 10" key="1">
    <citation type="submission" date="2021-03" db="EMBL/GenBank/DDBJ databases">
        <title>Thiomicrorhabdus sp.nov.,novel sulfur-oxidizing bacteria isolated from coastal sediment.</title>
        <authorList>
            <person name="Liu X."/>
        </authorList>
    </citation>
    <scope>NUCLEOTIDE SEQUENCE [LARGE SCALE GENOMIC DNA]</scope>
    <source>
        <strain evidence="9 10">6S2-11</strain>
    </source>
</reference>
<feature type="coiled-coil region" evidence="6">
    <location>
        <begin position="178"/>
        <end position="221"/>
    </location>
</feature>
<dbReference type="Proteomes" id="UP000664835">
    <property type="component" value="Unassembled WGS sequence"/>
</dbReference>
<dbReference type="Pfam" id="PF08340">
    <property type="entry name" value="YicC-like_C"/>
    <property type="match status" value="1"/>
</dbReference>
<feature type="domain" description="Endoribonuclease YicC-like N-terminal" evidence="7">
    <location>
        <begin position="1"/>
        <end position="156"/>
    </location>
</feature>
<evidence type="ECO:0000313" key="9">
    <source>
        <dbReference type="EMBL" id="MBO1927304.1"/>
    </source>
</evidence>
<evidence type="ECO:0000256" key="5">
    <source>
        <dbReference type="ARBA" id="ARBA00035648"/>
    </source>
</evidence>
<sequence>MTAFARSQHQLQDENSQTQFSWELRSVNQRYLEINFRINDNLRYLEMPIREQLKANFARGKIDVSLSIKQSNAASLQLNSATLQALNEAICEVQQQLPEATALNPLELLQWPGVLQEQDDSFAEQEKDLQHALLAGLEQTIADLKAHRAREGDALKTMIEQRCEAIEKILANLQPILSDIQQNQVMKIRQRLEHLQANVEEQRLHQEIALLAQKIDVAEELDRLAVQVKEVRHVLQSGEPIGRRLDFLMQELNREANTLGSKSVDSRTSQASVDLKVLIEQMREQVQNIE</sequence>
<evidence type="ECO:0000313" key="10">
    <source>
        <dbReference type="Proteomes" id="UP000664835"/>
    </source>
</evidence>
<evidence type="ECO:0000256" key="6">
    <source>
        <dbReference type="SAM" id="Coils"/>
    </source>
</evidence>
<comment type="similarity">
    <text evidence="5">Belongs to the YicC/YloC family.</text>
</comment>
<dbReference type="InterPro" id="IPR005229">
    <property type="entry name" value="YicC/YloC-like"/>
</dbReference>
<evidence type="ECO:0000259" key="8">
    <source>
        <dbReference type="Pfam" id="PF08340"/>
    </source>
</evidence>
<dbReference type="Pfam" id="PF03755">
    <property type="entry name" value="YicC-like_N"/>
    <property type="match status" value="1"/>
</dbReference>
<keyword evidence="10" id="KW-1185">Reference proteome</keyword>
<name>A0ABS3Q4R4_9GAMM</name>
<dbReference type="InterPro" id="IPR013527">
    <property type="entry name" value="YicC-like_N"/>
</dbReference>
<evidence type="ECO:0000256" key="3">
    <source>
        <dbReference type="ARBA" id="ARBA00022759"/>
    </source>
</evidence>
<dbReference type="EMBL" id="JAGETV010000009">
    <property type="protein sequence ID" value="MBO1927304.1"/>
    <property type="molecule type" value="Genomic_DNA"/>
</dbReference>
<dbReference type="PANTHER" id="PTHR30636:SF3">
    <property type="entry name" value="UPF0701 PROTEIN YICC"/>
    <property type="match status" value="1"/>
</dbReference>